<evidence type="ECO:0000313" key="2">
    <source>
        <dbReference type="Proteomes" id="UP001148838"/>
    </source>
</evidence>
<comment type="caution">
    <text evidence="1">The sequence shown here is derived from an EMBL/GenBank/DDBJ whole genome shotgun (WGS) entry which is preliminary data.</text>
</comment>
<dbReference type="Proteomes" id="UP001148838">
    <property type="component" value="Unassembled WGS sequence"/>
</dbReference>
<evidence type="ECO:0008006" key="3">
    <source>
        <dbReference type="Google" id="ProtNLM"/>
    </source>
</evidence>
<organism evidence="1 2">
    <name type="scientific">Periplaneta americana</name>
    <name type="common">American cockroach</name>
    <name type="synonym">Blatta americana</name>
    <dbReference type="NCBI Taxonomy" id="6978"/>
    <lineage>
        <taxon>Eukaryota</taxon>
        <taxon>Metazoa</taxon>
        <taxon>Ecdysozoa</taxon>
        <taxon>Arthropoda</taxon>
        <taxon>Hexapoda</taxon>
        <taxon>Insecta</taxon>
        <taxon>Pterygota</taxon>
        <taxon>Neoptera</taxon>
        <taxon>Polyneoptera</taxon>
        <taxon>Dictyoptera</taxon>
        <taxon>Blattodea</taxon>
        <taxon>Blattoidea</taxon>
        <taxon>Blattidae</taxon>
        <taxon>Blattinae</taxon>
        <taxon>Periplaneta</taxon>
    </lineage>
</organism>
<dbReference type="EMBL" id="JAJSOF020000011">
    <property type="protein sequence ID" value="KAJ4444650.1"/>
    <property type="molecule type" value="Genomic_DNA"/>
</dbReference>
<keyword evidence="2" id="KW-1185">Reference proteome</keyword>
<accession>A0ABQ8TFM3</accession>
<gene>
    <name evidence="1" type="ORF">ANN_06446</name>
</gene>
<proteinExistence type="predicted"/>
<name>A0ABQ8TFM3_PERAM</name>
<sequence length="166" mass="18324">MKLQAPVGGLIGPTKEHEERLLAFLTDCAAYMLKAAGALQVFYPKMIHITCIVHGLHRAAEEIHASFTESRSCACINLAILAADDVGIQSELLYIGAHTKTLPETMIKLEESGLQLTTAVSLLNTVTTSFNKLPASLGRILTEKMKKTEEFYKVSPRLFRITHLKK</sequence>
<protein>
    <recommendedName>
        <fullName evidence="3">DUF659 domain-containing protein</fullName>
    </recommendedName>
</protein>
<reference evidence="1 2" key="1">
    <citation type="journal article" date="2022" name="Allergy">
        <title>Genome assembly and annotation of Periplaneta americana reveal a comprehensive cockroach allergen profile.</title>
        <authorList>
            <person name="Wang L."/>
            <person name="Xiong Q."/>
            <person name="Saelim N."/>
            <person name="Wang L."/>
            <person name="Nong W."/>
            <person name="Wan A.T."/>
            <person name="Shi M."/>
            <person name="Liu X."/>
            <person name="Cao Q."/>
            <person name="Hui J.H.L."/>
            <person name="Sookrung N."/>
            <person name="Leung T.F."/>
            <person name="Tungtrongchitr A."/>
            <person name="Tsui S.K.W."/>
        </authorList>
    </citation>
    <scope>NUCLEOTIDE SEQUENCE [LARGE SCALE GENOMIC DNA]</scope>
    <source>
        <strain evidence="1">PWHHKU_190912</strain>
    </source>
</reference>
<evidence type="ECO:0000313" key="1">
    <source>
        <dbReference type="EMBL" id="KAJ4444650.1"/>
    </source>
</evidence>